<accession>A0A6H1D2E8</accession>
<evidence type="ECO:0000313" key="10">
    <source>
        <dbReference type="Proteomes" id="UP000501982"/>
    </source>
</evidence>
<evidence type="ECO:0000256" key="2">
    <source>
        <dbReference type="ARBA" id="ARBA00022603"/>
    </source>
</evidence>
<dbReference type="SUPFAM" id="SSF53335">
    <property type="entry name" value="S-adenosyl-L-methionine-dependent methyltransferases"/>
    <property type="match status" value="1"/>
</dbReference>
<dbReference type="Proteomes" id="UP001221009">
    <property type="component" value="Chromosome"/>
</dbReference>
<dbReference type="CDD" id="cd02440">
    <property type="entry name" value="AdoMet_MTases"/>
    <property type="match status" value="1"/>
</dbReference>
<dbReference type="Proteomes" id="UP000501982">
    <property type="component" value="Chromosome"/>
</dbReference>
<evidence type="ECO:0000259" key="7">
    <source>
        <dbReference type="Pfam" id="PF05175"/>
    </source>
</evidence>
<evidence type="ECO:0000256" key="6">
    <source>
        <dbReference type="HAMAP-Rule" id="MF_01872"/>
    </source>
</evidence>
<evidence type="ECO:0000313" key="9">
    <source>
        <dbReference type="EMBL" id="WET66380.1"/>
    </source>
</evidence>
<dbReference type="Pfam" id="PF05175">
    <property type="entry name" value="MTS"/>
    <property type="match status" value="1"/>
</dbReference>
<dbReference type="InterPro" id="IPR022882">
    <property type="entry name" value="tRNA_adenine-N6_MeTrfase"/>
</dbReference>
<comment type="function">
    <text evidence="6">Specifically methylates the adenine in position 37 of tRNA(1)(Val) (anticodon cmo5UAC).</text>
</comment>
<dbReference type="EMBL" id="CP051672">
    <property type="protein sequence ID" value="QJE26827.1"/>
    <property type="molecule type" value="Genomic_DNA"/>
</dbReference>
<dbReference type="GO" id="GO:0005737">
    <property type="term" value="C:cytoplasm"/>
    <property type="evidence" value="ECO:0007669"/>
    <property type="project" value="UniProtKB-SubCell"/>
</dbReference>
<evidence type="ECO:0000256" key="3">
    <source>
        <dbReference type="ARBA" id="ARBA00022679"/>
    </source>
</evidence>
<dbReference type="Gene3D" id="3.40.50.150">
    <property type="entry name" value="Vaccinia Virus protein VP39"/>
    <property type="match status" value="1"/>
</dbReference>
<dbReference type="GO" id="GO:0016430">
    <property type="term" value="F:tRNA (adenine-N6)-methyltransferase activity"/>
    <property type="evidence" value="ECO:0007669"/>
    <property type="project" value="UniProtKB-UniRule"/>
</dbReference>
<evidence type="ECO:0000313" key="8">
    <source>
        <dbReference type="EMBL" id="QJE26827.1"/>
    </source>
</evidence>
<reference evidence="8 10" key="1">
    <citation type="submission" date="2020-04" db="EMBL/GenBank/DDBJ databases">
        <title>Complete Genomes and Methylome analysis of CBBP consortium that reverse antibiotic-induced susceptibility to vancomycin-resistant Enterococcus faecium infection.</title>
        <authorList>
            <person name="Fomenkov A."/>
            <person name="Zhang Z."/>
            <person name="Pamer E."/>
            <person name="Roberts R.J."/>
        </authorList>
    </citation>
    <scope>NUCLEOTIDE SEQUENCE [LARGE SCALE GENOMIC DNA]</scope>
    <source>
        <strain evidence="10">CBBP</strain>
        <strain evidence="8">CBBP-1</strain>
    </source>
</reference>
<dbReference type="EC" id="2.1.1.223" evidence="6"/>
<comment type="similarity">
    <text evidence="6">Belongs to the methyltransferase superfamily. tRNA (adenine-N(6)-)-methyltransferase family.</text>
</comment>
<keyword evidence="2 6" id="KW-0489">Methyltransferase</keyword>
<proteinExistence type="inferred from homology"/>
<dbReference type="InterPro" id="IPR007848">
    <property type="entry name" value="Small_mtfrase_dom"/>
</dbReference>
<dbReference type="InterPro" id="IPR029063">
    <property type="entry name" value="SAM-dependent_MTases_sf"/>
</dbReference>
<dbReference type="GO" id="GO:0032259">
    <property type="term" value="P:methylation"/>
    <property type="evidence" value="ECO:0007669"/>
    <property type="project" value="UniProtKB-KW"/>
</dbReference>
<dbReference type="RefSeq" id="WP_034530446.1">
    <property type="nucleotide sequence ID" value="NZ_CAXSKO010000004.1"/>
</dbReference>
<dbReference type="PROSITE" id="PS00092">
    <property type="entry name" value="N6_MTASE"/>
    <property type="match status" value="1"/>
</dbReference>
<keyword evidence="1 6" id="KW-0963">Cytoplasm</keyword>
<protein>
    <recommendedName>
        <fullName evidence="6">tRNA1(Val) (adenine(37)-N6)-methyltransferase</fullName>
        <ecNumber evidence="6">2.1.1.223</ecNumber>
    </recommendedName>
    <alternativeName>
        <fullName evidence="6">tRNA m6A37 methyltransferase</fullName>
    </alternativeName>
</protein>
<evidence type="ECO:0000256" key="4">
    <source>
        <dbReference type="ARBA" id="ARBA00022691"/>
    </source>
</evidence>
<gene>
    <name evidence="8" type="ORF">HHO38_00050</name>
    <name evidence="9" type="ORF">P2T59_10435</name>
</gene>
<dbReference type="EMBL" id="CP120353">
    <property type="protein sequence ID" value="WET66380.1"/>
    <property type="molecule type" value="Genomic_DNA"/>
</dbReference>
<evidence type="ECO:0000256" key="5">
    <source>
        <dbReference type="ARBA" id="ARBA00022694"/>
    </source>
</evidence>
<dbReference type="AlphaFoldDB" id="A0A6H1D2E8"/>
<dbReference type="PANTHER" id="PTHR47739:SF1">
    <property type="entry name" value="TRNA1(VAL) (ADENINE(37)-N6)-METHYLTRANSFERASE"/>
    <property type="match status" value="1"/>
</dbReference>
<keyword evidence="5 6" id="KW-0819">tRNA processing</keyword>
<comment type="catalytic activity">
    <reaction evidence="6">
        <text>adenosine(37) in tRNA1(Val) + S-adenosyl-L-methionine = N(6)-methyladenosine(37) in tRNA1(Val) + S-adenosyl-L-homocysteine + H(+)</text>
        <dbReference type="Rhea" id="RHEA:43160"/>
        <dbReference type="Rhea" id="RHEA-COMP:10369"/>
        <dbReference type="Rhea" id="RHEA-COMP:10370"/>
        <dbReference type="ChEBI" id="CHEBI:15378"/>
        <dbReference type="ChEBI" id="CHEBI:57856"/>
        <dbReference type="ChEBI" id="CHEBI:59789"/>
        <dbReference type="ChEBI" id="CHEBI:74411"/>
        <dbReference type="ChEBI" id="CHEBI:74449"/>
        <dbReference type="EC" id="2.1.1.223"/>
    </reaction>
</comment>
<dbReference type="GO" id="GO:0008033">
    <property type="term" value="P:tRNA processing"/>
    <property type="evidence" value="ECO:0007669"/>
    <property type="project" value="UniProtKB-UniRule"/>
</dbReference>
<comment type="subcellular location">
    <subcellularLocation>
        <location evidence="6">Cytoplasm</location>
    </subcellularLocation>
</comment>
<reference evidence="9" key="2">
    <citation type="submission" date="2023-03" db="EMBL/GenBank/DDBJ databases">
        <title>Parabacteroides distasonis, a bacteria resistant against UC.</title>
        <authorList>
            <person name="Dai W."/>
        </authorList>
    </citation>
    <scope>NUCLEOTIDE SEQUENCE</scope>
    <source>
        <strain evidence="9">F1-28</strain>
    </source>
</reference>
<evidence type="ECO:0000256" key="1">
    <source>
        <dbReference type="ARBA" id="ARBA00022490"/>
    </source>
</evidence>
<dbReference type="GO" id="GO:0003676">
    <property type="term" value="F:nucleic acid binding"/>
    <property type="evidence" value="ECO:0007669"/>
    <property type="project" value="InterPro"/>
</dbReference>
<dbReference type="InterPro" id="IPR002052">
    <property type="entry name" value="DNA_methylase_N6_adenine_CS"/>
</dbReference>
<feature type="domain" description="Methyltransferase small" evidence="7">
    <location>
        <begin position="37"/>
        <end position="120"/>
    </location>
</feature>
<keyword evidence="3 6" id="KW-0808">Transferase</keyword>
<dbReference type="InterPro" id="IPR050210">
    <property type="entry name" value="tRNA_Adenine-N(6)_MTase"/>
</dbReference>
<dbReference type="HAMAP" id="MF_01872">
    <property type="entry name" value="tRNA_methyltr_YfiC"/>
    <property type="match status" value="1"/>
</dbReference>
<organism evidence="8 10">
    <name type="scientific">Parabacteroides distasonis</name>
    <dbReference type="NCBI Taxonomy" id="823"/>
    <lineage>
        <taxon>Bacteria</taxon>
        <taxon>Pseudomonadati</taxon>
        <taxon>Bacteroidota</taxon>
        <taxon>Bacteroidia</taxon>
        <taxon>Bacteroidales</taxon>
        <taxon>Tannerellaceae</taxon>
        <taxon>Parabacteroides</taxon>
    </lineage>
</organism>
<keyword evidence="4 6" id="KW-0949">S-adenosyl-L-methionine</keyword>
<name>A0A6H1D2E8_PARDI</name>
<sequence>MANPYFQFKKFTVWHDKCAMKVGTDGVLLGAWASIERCQRILDVGTGTGLIALMLAQRSTAILDAIDIDSDACLQARENIAKSPFANRIQVYQTSLSEYMPDENIKYDLIVSNPPYFIDSLKCPDTKRNLARHTDTLSLPDLLRDSRKLLAAEGNIALVLPFDQRESLIDLAREESLSPSREAHVSPIPDAPPKRLLIELSATPVAKPKSSHLTLEIERHRYSDEFTAIAKDFYLKM</sequence>
<dbReference type="PANTHER" id="PTHR47739">
    <property type="entry name" value="TRNA1(VAL) (ADENINE(37)-N6)-METHYLTRANSFERASE"/>
    <property type="match status" value="1"/>
</dbReference>